<keyword evidence="1" id="KW-0472">Membrane</keyword>
<feature type="transmembrane region" description="Helical" evidence="1">
    <location>
        <begin position="209"/>
        <end position="229"/>
    </location>
</feature>
<reference evidence="3" key="1">
    <citation type="submission" date="2022-11" db="UniProtKB">
        <authorList>
            <consortium name="WormBaseParasite"/>
        </authorList>
    </citation>
    <scope>IDENTIFICATION</scope>
</reference>
<feature type="transmembrane region" description="Helical" evidence="1">
    <location>
        <begin position="150"/>
        <end position="169"/>
    </location>
</feature>
<protein>
    <submittedName>
        <fullName evidence="3">Uncharacterized protein</fullName>
    </submittedName>
</protein>
<keyword evidence="1" id="KW-0812">Transmembrane</keyword>
<keyword evidence="1" id="KW-1133">Transmembrane helix</keyword>
<dbReference type="CDD" id="cd00637">
    <property type="entry name" value="7tm_classA_rhodopsin-like"/>
    <property type="match status" value="1"/>
</dbReference>
<dbReference type="InterPro" id="IPR019425">
    <property type="entry name" value="7TM_GPCR_serpentine_rcpt_Srt"/>
</dbReference>
<dbReference type="Proteomes" id="UP000887565">
    <property type="component" value="Unplaced"/>
</dbReference>
<organism evidence="2 3">
    <name type="scientific">Romanomermis culicivorax</name>
    <name type="common">Nematode worm</name>
    <dbReference type="NCBI Taxonomy" id="13658"/>
    <lineage>
        <taxon>Eukaryota</taxon>
        <taxon>Metazoa</taxon>
        <taxon>Ecdysozoa</taxon>
        <taxon>Nematoda</taxon>
        <taxon>Enoplea</taxon>
        <taxon>Dorylaimia</taxon>
        <taxon>Mermithida</taxon>
        <taxon>Mermithoidea</taxon>
        <taxon>Mermithidae</taxon>
        <taxon>Romanomermis</taxon>
    </lineage>
</organism>
<keyword evidence="2" id="KW-1185">Reference proteome</keyword>
<evidence type="ECO:0000313" key="3">
    <source>
        <dbReference type="WBParaSite" id="nRc.2.0.1.t17212-RA"/>
    </source>
</evidence>
<dbReference type="PANTHER" id="PTHR23021">
    <property type="entry name" value="SERPENTINE RECEPTOR, CLASS T"/>
    <property type="match status" value="1"/>
</dbReference>
<feature type="transmembrane region" description="Helical" evidence="1">
    <location>
        <begin position="67"/>
        <end position="87"/>
    </location>
</feature>
<feature type="transmembrane region" description="Helical" evidence="1">
    <location>
        <begin position="26"/>
        <end position="47"/>
    </location>
</feature>
<proteinExistence type="predicted"/>
<dbReference type="SUPFAM" id="SSF81321">
    <property type="entry name" value="Family A G protein-coupled receptor-like"/>
    <property type="match status" value="1"/>
</dbReference>
<dbReference type="Gene3D" id="1.20.1070.10">
    <property type="entry name" value="Rhodopsin 7-helix transmembrane proteins"/>
    <property type="match status" value="1"/>
</dbReference>
<evidence type="ECO:0000256" key="1">
    <source>
        <dbReference type="SAM" id="Phobius"/>
    </source>
</evidence>
<dbReference type="PANTHER" id="PTHR23021:SF26">
    <property type="entry name" value="SERPENTINE RECEPTOR, CLASS T"/>
    <property type="match status" value="1"/>
</dbReference>
<feature type="transmembrane region" description="Helical" evidence="1">
    <location>
        <begin position="107"/>
        <end position="130"/>
    </location>
</feature>
<sequence length="323" mass="37295">MIIMTNQGLRSQQYYRIVANMGITDILQLIFNGMFAGIFTYTCVDFTKSDLKLYVNKVVSGVMNFNWVIYCFFAHLLAFNRFCHILLQNRINSIFSRRNTNVMLSMVWLYGLCWLAAYLIPNFNLFYYVGEYKWDYGKMPLSRKAWLLELISDMIHVTGMLIWYTCILVKLRIKGFLSATAADPSLANIRKSQIQNKQLTTQDKKERGVLWQAILICLLTTLALIGFFLVPSIVENRWANLISNCLWLGCAGNNGIIHIMLNSTINRKFRELAYHGKNFSVGRVVPIKVSMAVQHCSTILTKNKETVEKRERLAVHIPIFICL</sequence>
<name>A0A915IT46_ROMCU</name>
<accession>A0A915IT46</accession>
<dbReference type="WBParaSite" id="nRc.2.0.1.t17212-RA">
    <property type="protein sequence ID" value="nRc.2.0.1.t17212-RA"/>
    <property type="gene ID" value="nRc.2.0.1.g17212"/>
</dbReference>
<feature type="transmembrane region" description="Helical" evidence="1">
    <location>
        <begin position="241"/>
        <end position="261"/>
    </location>
</feature>
<evidence type="ECO:0000313" key="2">
    <source>
        <dbReference type="Proteomes" id="UP000887565"/>
    </source>
</evidence>
<dbReference type="Pfam" id="PF10321">
    <property type="entry name" value="7TM_GPCR_Srt"/>
    <property type="match status" value="1"/>
</dbReference>
<dbReference type="AlphaFoldDB" id="A0A915IT46"/>